<organism evidence="2 3">
    <name type="scientific">Steinernema carpocapsae</name>
    <name type="common">Entomopathogenic nematode</name>
    <dbReference type="NCBI Taxonomy" id="34508"/>
    <lineage>
        <taxon>Eukaryota</taxon>
        <taxon>Metazoa</taxon>
        <taxon>Ecdysozoa</taxon>
        <taxon>Nematoda</taxon>
        <taxon>Chromadorea</taxon>
        <taxon>Rhabditida</taxon>
        <taxon>Tylenchina</taxon>
        <taxon>Panagrolaimomorpha</taxon>
        <taxon>Strongyloidoidea</taxon>
        <taxon>Steinernematidae</taxon>
        <taxon>Steinernema</taxon>
    </lineage>
</organism>
<accession>A0A4U5M0X2</accession>
<keyword evidence="3" id="KW-1185">Reference proteome</keyword>
<dbReference type="AlphaFoldDB" id="A0A4U5M0X2"/>
<dbReference type="Proteomes" id="UP000298663">
    <property type="component" value="Unassembled WGS sequence"/>
</dbReference>
<reference evidence="2 3" key="1">
    <citation type="journal article" date="2015" name="Genome Biol.">
        <title>Comparative genomics of Steinernema reveals deeply conserved gene regulatory networks.</title>
        <authorList>
            <person name="Dillman A.R."/>
            <person name="Macchietto M."/>
            <person name="Porter C.F."/>
            <person name="Rogers A."/>
            <person name="Williams B."/>
            <person name="Antoshechkin I."/>
            <person name="Lee M.M."/>
            <person name="Goodwin Z."/>
            <person name="Lu X."/>
            <person name="Lewis E.E."/>
            <person name="Goodrich-Blair H."/>
            <person name="Stock S.P."/>
            <person name="Adams B.J."/>
            <person name="Sternberg P.W."/>
            <person name="Mortazavi A."/>
        </authorList>
    </citation>
    <scope>NUCLEOTIDE SEQUENCE [LARGE SCALE GENOMIC DNA]</scope>
    <source>
        <strain evidence="2 3">ALL</strain>
    </source>
</reference>
<feature type="compositionally biased region" description="Acidic residues" evidence="1">
    <location>
        <begin position="226"/>
        <end position="238"/>
    </location>
</feature>
<gene>
    <name evidence="2" type="ORF">L596_026299</name>
</gene>
<feature type="compositionally biased region" description="Basic and acidic residues" evidence="1">
    <location>
        <begin position="185"/>
        <end position="203"/>
    </location>
</feature>
<protein>
    <submittedName>
        <fullName evidence="2">Uncharacterized protein</fullName>
    </submittedName>
</protein>
<reference evidence="2 3" key="2">
    <citation type="journal article" date="2019" name="G3 (Bethesda)">
        <title>Hybrid Assembly of the Genome of the Entomopathogenic Nematode Steinernema carpocapsae Identifies the X-Chromosome.</title>
        <authorList>
            <person name="Serra L."/>
            <person name="Macchietto M."/>
            <person name="Macias-Munoz A."/>
            <person name="McGill C.J."/>
            <person name="Rodriguez I.M."/>
            <person name="Rodriguez B."/>
            <person name="Murad R."/>
            <person name="Mortazavi A."/>
        </authorList>
    </citation>
    <scope>NUCLEOTIDE SEQUENCE [LARGE SCALE GENOMIC DNA]</scope>
    <source>
        <strain evidence="2 3">ALL</strain>
    </source>
</reference>
<evidence type="ECO:0000256" key="1">
    <source>
        <dbReference type="SAM" id="MobiDB-lite"/>
    </source>
</evidence>
<evidence type="ECO:0000313" key="2">
    <source>
        <dbReference type="EMBL" id="TKR62318.1"/>
    </source>
</evidence>
<evidence type="ECO:0000313" key="3">
    <source>
        <dbReference type="Proteomes" id="UP000298663"/>
    </source>
</evidence>
<sequence length="283" mass="33434">MPPPLEFDLHARPLLYAILLKICNVKTRDRWHPNAPQHGTWYWKRLRPADYKRSRRRGWFAKRRMESGKRWTHREEFKRRFGRGKVANLVRYFEQKPRRFTRALKEYVLRPEYVDLELFKTGAADERPFIEWIQAEEPQEGDHDVNDDFDDAESVASVSFHSDGPVDANVTMEEDEDEEDVLDDEERRPLRHDIAQPKERQEGDGAESVASISFNLNGPVDANVTMEEDEDEEDVLDDEERRSIRQDIARLGERLEARLDRIETRMAAFEEGQQEILAILRTL</sequence>
<proteinExistence type="predicted"/>
<feature type="compositionally biased region" description="Acidic residues" evidence="1">
    <location>
        <begin position="172"/>
        <end position="184"/>
    </location>
</feature>
<dbReference type="EMBL" id="AZBU02000010">
    <property type="protein sequence ID" value="TKR62318.1"/>
    <property type="molecule type" value="Genomic_DNA"/>
</dbReference>
<name>A0A4U5M0X2_STECR</name>
<comment type="caution">
    <text evidence="2">The sequence shown here is derived from an EMBL/GenBank/DDBJ whole genome shotgun (WGS) entry which is preliminary data.</text>
</comment>
<feature type="region of interest" description="Disordered" evidence="1">
    <location>
        <begin position="158"/>
        <end position="239"/>
    </location>
</feature>